<keyword evidence="8 13" id="KW-0156">Chromatin regulator</keyword>
<keyword evidence="4 13" id="KW-0678">Repressor</keyword>
<accession>A0ABM3JLX9</accession>
<keyword evidence="16" id="KW-1185">Reference proteome</keyword>
<evidence type="ECO:0000313" key="17">
    <source>
        <dbReference type="RefSeq" id="XP_049310232.1"/>
    </source>
</evidence>
<feature type="region of interest" description="Disordered" evidence="14">
    <location>
        <begin position="1093"/>
        <end position="1115"/>
    </location>
</feature>
<feature type="domain" description="Histone deacetylase" evidence="15">
    <location>
        <begin position="706"/>
        <end position="1021"/>
    </location>
</feature>
<feature type="compositionally biased region" description="Polar residues" evidence="14">
    <location>
        <begin position="213"/>
        <end position="244"/>
    </location>
</feature>
<keyword evidence="11" id="KW-0539">Nucleus</keyword>
<dbReference type="InterPro" id="IPR000286">
    <property type="entry name" value="HDACs"/>
</dbReference>
<feature type="region of interest" description="Disordered" evidence="14">
    <location>
        <begin position="157"/>
        <end position="264"/>
    </location>
</feature>
<dbReference type="InterPro" id="IPR046949">
    <property type="entry name" value="HDAC4/5/7/9"/>
</dbReference>
<evidence type="ECO:0000256" key="4">
    <source>
        <dbReference type="ARBA" id="ARBA00022491"/>
    </source>
</evidence>
<evidence type="ECO:0000256" key="12">
    <source>
        <dbReference type="ARBA" id="ARBA00048287"/>
    </source>
</evidence>
<comment type="function">
    <text evidence="13">Responsible for the deacetylation of lysine residues on the N-terminal part of the core histones (H2A, H2B, H3 and H4). Histone deacetylation gives a tag for epigenetic repression and plays an important role in transcriptional regulation, cell cycle progression and developmental events.</text>
</comment>
<dbReference type="Gene3D" id="3.40.800.20">
    <property type="entry name" value="Histone deacetylase domain"/>
    <property type="match status" value="1"/>
</dbReference>
<sequence>MTSPENRIINHDIAREAGNDEHLHITSGTISLDYKPMQPNATDLDQQILELKKKQELQKQMLLHTFHEQTKELELRHKMQLEQKYQYAVHSHGAFQELREQRLSAAAAAAAEEQQQRERREREVIKRKENCSANASPEVKQILNNFLINRKQAASSNGITTTSPYRNRGVVKSSSGESLPAGSLTSAHPYKIPQPPSSFLKYESDFPLRKTDCSSTPDSGPNSPPSSTLSTGVVGSRGSPTSAPIQEENEESGPYQPGQRSNINDLSLFSSPSMPNIPLGGPHLASHAHAQANVSNYNMLAALRQHVPTLAAPTYYSPLAIPFARHQPHPPPQPPSHAASIAAAAAGVMPPTPSPVVRSASATSTSSSQASLASDVLPPIAHAASTLLPAGSAGAHNHNVLGSGTLHPVTPMVGVSPSMYGQPITDAQVAHAHLNKQGHRPLGRTQSAPLPLGHPMLTGTGQIGVGQTHYENSDAEQQAHMLVTQKIRQTLINRSSANREPQLKEEDDAAEVIDLTDKKKPPKTIITSIVPTSTSQNLPETTNVPLGACMPNTPSKLRDQEYLQQQRELLYRQALQMDDSIARGLIRPLSRTLSSPLVHMGPNGISQLPDTGQYAPPIITSSSADHIPPVNLTVPHRRRVLELAPTGMAASSAFSSLPAIQPAVAVAGAAGGKLINEFPTHKTTTGLAYDNLMQKHACTCGDNSVHPEHSGRLQSIWARLIETDLAKRCDRLRSRKATLEELQTVHTEAHTMLFASSSCQLNRQKLDSPPALGFVRLSCGGYGVDLDTTWNKDHTAAAARMAAGCVIDLAFKTAKGDIKNGFAVVRPPGHHAEANLAMGFCFFNSIAIAAKLLRQRVPEMKRVLIVDWDVHHGNGTQQAFYDSPDVLYLSIHRHDDGNFFPGTGGSTECGIGAGAGFNVNISWSGSLDPPLGDAEYIAAFRTIVMPIAKCFNPDIILVSAGFDAAAGHPPPLGGYLVSPACFGFMTRELMQLADGKVVLALEGGYDLPAICDSAQECVRALLGDPLSAITESELNRPPCQNAIDTLQKTIAIQSQHWPCVRRLAHTVGLSALDALKIEHDESETITAMAGLSMQSMNRTLSRDDSEEPMDQDEAK</sequence>
<evidence type="ECO:0000256" key="6">
    <source>
        <dbReference type="ARBA" id="ARBA00022801"/>
    </source>
</evidence>
<dbReference type="PIRSF" id="PIRSF037911">
    <property type="entry name" value="HDAC_II_euk"/>
    <property type="match status" value="1"/>
</dbReference>
<evidence type="ECO:0000313" key="16">
    <source>
        <dbReference type="Proteomes" id="UP001652620"/>
    </source>
</evidence>
<keyword evidence="6 13" id="KW-0378">Hydrolase</keyword>
<dbReference type="GeneID" id="105231817"/>
<organism evidence="16 17">
    <name type="scientific">Bactrocera dorsalis</name>
    <name type="common">Oriental fruit fly</name>
    <name type="synonym">Dacus dorsalis</name>
    <dbReference type="NCBI Taxonomy" id="27457"/>
    <lineage>
        <taxon>Eukaryota</taxon>
        <taxon>Metazoa</taxon>
        <taxon>Ecdysozoa</taxon>
        <taxon>Arthropoda</taxon>
        <taxon>Hexapoda</taxon>
        <taxon>Insecta</taxon>
        <taxon>Pterygota</taxon>
        <taxon>Neoptera</taxon>
        <taxon>Endopterygota</taxon>
        <taxon>Diptera</taxon>
        <taxon>Brachycera</taxon>
        <taxon>Muscomorpha</taxon>
        <taxon>Tephritoidea</taxon>
        <taxon>Tephritidae</taxon>
        <taxon>Bactrocera</taxon>
        <taxon>Bactrocera</taxon>
    </lineage>
</organism>
<dbReference type="PANTHER" id="PTHR10625:SF5">
    <property type="entry name" value="HISTONE DEACETYLASE"/>
    <property type="match status" value="1"/>
</dbReference>
<dbReference type="Pfam" id="PF00850">
    <property type="entry name" value="Hist_deacetyl"/>
    <property type="match status" value="1"/>
</dbReference>
<keyword evidence="9 13" id="KW-0805">Transcription regulation</keyword>
<dbReference type="RefSeq" id="XP_049310232.1">
    <property type="nucleotide sequence ID" value="XM_049454275.1"/>
</dbReference>
<evidence type="ECO:0000256" key="8">
    <source>
        <dbReference type="ARBA" id="ARBA00022853"/>
    </source>
</evidence>
<keyword evidence="10 13" id="KW-0804">Transcription</keyword>
<dbReference type="InterPro" id="IPR023696">
    <property type="entry name" value="Ureohydrolase_dom_sf"/>
</dbReference>
<dbReference type="Proteomes" id="UP001652620">
    <property type="component" value="Chromosome 4"/>
</dbReference>
<gene>
    <name evidence="17" type="primary">LOC105231817</name>
</gene>
<keyword evidence="7" id="KW-0862">Zinc</keyword>
<comment type="similarity">
    <text evidence="2 13">Belongs to the histone deacetylase family. HD type 2 subfamily.</text>
</comment>
<dbReference type="PANTHER" id="PTHR10625">
    <property type="entry name" value="HISTONE DEACETYLASE HDAC1-RELATED"/>
    <property type="match status" value="1"/>
</dbReference>
<feature type="compositionally biased region" description="Acidic residues" evidence="14">
    <location>
        <begin position="1104"/>
        <end position="1115"/>
    </location>
</feature>
<dbReference type="InterPro" id="IPR037138">
    <property type="entry name" value="His_deacetylse_dom_sf"/>
</dbReference>
<evidence type="ECO:0000256" key="9">
    <source>
        <dbReference type="ARBA" id="ARBA00023015"/>
    </source>
</evidence>
<comment type="catalytic activity">
    <reaction evidence="12 13">
        <text>N(6)-acetyl-L-lysyl-[histone] + H2O = L-lysyl-[histone] + acetate</text>
        <dbReference type="Rhea" id="RHEA:58196"/>
        <dbReference type="Rhea" id="RHEA-COMP:9845"/>
        <dbReference type="Rhea" id="RHEA-COMP:11338"/>
        <dbReference type="ChEBI" id="CHEBI:15377"/>
        <dbReference type="ChEBI" id="CHEBI:29969"/>
        <dbReference type="ChEBI" id="CHEBI:30089"/>
        <dbReference type="ChEBI" id="CHEBI:61930"/>
        <dbReference type="EC" id="3.5.1.98"/>
    </reaction>
</comment>
<evidence type="ECO:0000256" key="13">
    <source>
        <dbReference type="PIRNR" id="PIRNR037911"/>
    </source>
</evidence>
<protein>
    <recommendedName>
        <fullName evidence="3 13">Histone deacetylase</fullName>
        <ecNumber evidence="3 13">3.5.1.98</ecNumber>
    </recommendedName>
</protein>
<dbReference type="SUPFAM" id="SSF52768">
    <property type="entry name" value="Arginase/deacetylase"/>
    <property type="match status" value="1"/>
</dbReference>
<name>A0ABM3JLX9_BACDO</name>
<dbReference type="EC" id="3.5.1.98" evidence="3 13"/>
<keyword evidence="5" id="KW-0479">Metal-binding</keyword>
<evidence type="ECO:0000256" key="3">
    <source>
        <dbReference type="ARBA" id="ARBA00012111"/>
    </source>
</evidence>
<dbReference type="PRINTS" id="PR01270">
    <property type="entry name" value="HDASUPER"/>
</dbReference>
<evidence type="ECO:0000256" key="2">
    <source>
        <dbReference type="ARBA" id="ARBA00007738"/>
    </source>
</evidence>
<evidence type="ECO:0000256" key="10">
    <source>
        <dbReference type="ARBA" id="ARBA00023163"/>
    </source>
</evidence>
<reference evidence="17" key="1">
    <citation type="submission" date="2025-08" db="UniProtKB">
        <authorList>
            <consortium name="RefSeq"/>
        </authorList>
    </citation>
    <scope>IDENTIFICATION</scope>
    <source>
        <tissue evidence="17">Adult</tissue>
    </source>
</reference>
<comment type="subcellular location">
    <subcellularLocation>
        <location evidence="1 13">Nucleus</location>
    </subcellularLocation>
</comment>
<evidence type="ECO:0000256" key="1">
    <source>
        <dbReference type="ARBA" id="ARBA00004123"/>
    </source>
</evidence>
<dbReference type="CDD" id="cd11681">
    <property type="entry name" value="HDAC_classIIa"/>
    <property type="match status" value="1"/>
</dbReference>
<evidence type="ECO:0000256" key="11">
    <source>
        <dbReference type="ARBA" id="ARBA00023242"/>
    </source>
</evidence>
<evidence type="ECO:0000256" key="5">
    <source>
        <dbReference type="ARBA" id="ARBA00022723"/>
    </source>
</evidence>
<proteinExistence type="inferred from homology"/>
<dbReference type="InterPro" id="IPR023801">
    <property type="entry name" value="His_deacetylse_dom"/>
</dbReference>
<feature type="compositionally biased region" description="Basic and acidic residues" evidence="14">
    <location>
        <begin position="202"/>
        <end position="212"/>
    </location>
</feature>
<evidence type="ECO:0000256" key="7">
    <source>
        <dbReference type="ARBA" id="ARBA00022833"/>
    </source>
</evidence>
<evidence type="ECO:0000256" key="14">
    <source>
        <dbReference type="SAM" id="MobiDB-lite"/>
    </source>
</evidence>
<evidence type="ECO:0000259" key="15">
    <source>
        <dbReference type="Pfam" id="PF00850"/>
    </source>
</evidence>